<name>A0ACB8R731_9AGAM</name>
<sequence>MQASFQVTSLVAVQYALHMQSARLLDIQQAVLSTQSHGSSVSKDIHGFRRYHQSAVQLQRMNNRALGWFSGTAEGIVDGQKVLVKTYSDQDVMASKKQWQKEVKMLQKLFHANLPHLIGYSDDETPNPFILLKNVPTYEYTSYIHDVAQTEKADMSVHKLVQASAASFIAQNLSFNKSQICLFIQNSTFVVDSKNHKVIVGLPDIGNSNQLHPVAMSALPPWSVSEEYKRKNYDLNRLIAARVGGALQRKTFNGRYHSLPNHLKSTMMVCMESGEDGLVVYPPCYEGGSYPFEFLMDLPAQTQLGDIGYFTTSSPTFHWLSNVFQRDPTALYNIDILKMSVTQNGYELGEMSMPIFQEEPFCNLTSSGDSERIFSNTIHLPPPISGTTQRILSVAYIFVLRSAHINVNSIWDGSEPTGQELHPMEVVRVSATAKYWLDCLAIDNEESHIDRLEPAELEFNLVVMVDPVTSSLQLQLAAPDNASWSSQFYASLTPLETQGPYYVLRALREYGRLPASDGRYGIYPTK</sequence>
<reference evidence="1" key="1">
    <citation type="submission" date="2021-02" db="EMBL/GenBank/DDBJ databases">
        <authorList>
            <consortium name="DOE Joint Genome Institute"/>
            <person name="Ahrendt S."/>
            <person name="Looney B.P."/>
            <person name="Miyauchi S."/>
            <person name="Morin E."/>
            <person name="Drula E."/>
            <person name="Courty P.E."/>
            <person name="Chicoki N."/>
            <person name="Fauchery L."/>
            <person name="Kohler A."/>
            <person name="Kuo A."/>
            <person name="Labutti K."/>
            <person name="Pangilinan J."/>
            <person name="Lipzen A."/>
            <person name="Riley R."/>
            <person name="Andreopoulos W."/>
            <person name="He G."/>
            <person name="Johnson J."/>
            <person name="Barry K.W."/>
            <person name="Grigoriev I.V."/>
            <person name="Nagy L."/>
            <person name="Hibbett D."/>
            <person name="Henrissat B."/>
            <person name="Matheny P.B."/>
            <person name="Labbe J."/>
            <person name="Martin F."/>
        </authorList>
    </citation>
    <scope>NUCLEOTIDE SEQUENCE</scope>
    <source>
        <strain evidence="1">FP105234-sp</strain>
    </source>
</reference>
<accession>A0ACB8R731</accession>
<keyword evidence="2" id="KW-1185">Reference proteome</keyword>
<evidence type="ECO:0000313" key="1">
    <source>
        <dbReference type="EMBL" id="KAI0039755.1"/>
    </source>
</evidence>
<comment type="caution">
    <text evidence="1">The sequence shown here is derived from an EMBL/GenBank/DDBJ whole genome shotgun (WGS) entry which is preliminary data.</text>
</comment>
<protein>
    <submittedName>
        <fullName evidence="1">Uncharacterized protein</fullName>
    </submittedName>
</protein>
<dbReference type="Proteomes" id="UP000814033">
    <property type="component" value="Unassembled WGS sequence"/>
</dbReference>
<reference evidence="1" key="2">
    <citation type="journal article" date="2022" name="New Phytol.">
        <title>Evolutionary transition to the ectomycorrhizal habit in the genomes of a hyperdiverse lineage of mushroom-forming fungi.</title>
        <authorList>
            <person name="Looney B."/>
            <person name="Miyauchi S."/>
            <person name="Morin E."/>
            <person name="Drula E."/>
            <person name="Courty P.E."/>
            <person name="Kohler A."/>
            <person name="Kuo A."/>
            <person name="LaButti K."/>
            <person name="Pangilinan J."/>
            <person name="Lipzen A."/>
            <person name="Riley R."/>
            <person name="Andreopoulos W."/>
            <person name="He G."/>
            <person name="Johnson J."/>
            <person name="Nolan M."/>
            <person name="Tritt A."/>
            <person name="Barry K.W."/>
            <person name="Grigoriev I.V."/>
            <person name="Nagy L.G."/>
            <person name="Hibbett D."/>
            <person name="Henrissat B."/>
            <person name="Matheny P.B."/>
            <person name="Labbe J."/>
            <person name="Martin F.M."/>
        </authorList>
    </citation>
    <scope>NUCLEOTIDE SEQUENCE</scope>
    <source>
        <strain evidence="1">FP105234-sp</strain>
    </source>
</reference>
<evidence type="ECO:0000313" key="2">
    <source>
        <dbReference type="Proteomes" id="UP000814033"/>
    </source>
</evidence>
<organism evidence="1 2">
    <name type="scientific">Auriscalpium vulgare</name>
    <dbReference type="NCBI Taxonomy" id="40419"/>
    <lineage>
        <taxon>Eukaryota</taxon>
        <taxon>Fungi</taxon>
        <taxon>Dikarya</taxon>
        <taxon>Basidiomycota</taxon>
        <taxon>Agaricomycotina</taxon>
        <taxon>Agaricomycetes</taxon>
        <taxon>Russulales</taxon>
        <taxon>Auriscalpiaceae</taxon>
        <taxon>Auriscalpium</taxon>
    </lineage>
</organism>
<proteinExistence type="predicted"/>
<gene>
    <name evidence="1" type="ORF">FA95DRAFT_1566950</name>
</gene>
<dbReference type="EMBL" id="MU276266">
    <property type="protein sequence ID" value="KAI0039755.1"/>
    <property type="molecule type" value="Genomic_DNA"/>
</dbReference>